<dbReference type="Proteomes" id="UP000621500">
    <property type="component" value="Unassembled WGS sequence"/>
</dbReference>
<proteinExistence type="predicted"/>
<sequence length="76" mass="7841">MRRRNESVPVSMMLTFNTAHGSITGAREARSGMVSNAADFVFIEGDAVALVRGSGLRANEVVSSAVDGKESLAGGA</sequence>
<gene>
    <name evidence="1" type="ORF">Pma05_77310</name>
</gene>
<keyword evidence="2" id="KW-1185">Reference proteome</keyword>
<evidence type="ECO:0000313" key="1">
    <source>
        <dbReference type="EMBL" id="GIH01159.1"/>
    </source>
</evidence>
<organism evidence="1 2">
    <name type="scientific">Plantactinospora mayteni</name>
    <dbReference type="NCBI Taxonomy" id="566021"/>
    <lineage>
        <taxon>Bacteria</taxon>
        <taxon>Bacillati</taxon>
        <taxon>Actinomycetota</taxon>
        <taxon>Actinomycetes</taxon>
        <taxon>Micromonosporales</taxon>
        <taxon>Micromonosporaceae</taxon>
        <taxon>Plantactinospora</taxon>
    </lineage>
</organism>
<comment type="caution">
    <text evidence="1">The sequence shown here is derived from an EMBL/GenBank/DDBJ whole genome shotgun (WGS) entry which is preliminary data.</text>
</comment>
<name>A0ABQ4F2M2_9ACTN</name>
<reference evidence="1 2" key="1">
    <citation type="submission" date="2021-01" db="EMBL/GenBank/DDBJ databases">
        <title>Whole genome shotgun sequence of Plantactinospora mayteni NBRC 109088.</title>
        <authorList>
            <person name="Komaki H."/>
            <person name="Tamura T."/>
        </authorList>
    </citation>
    <scope>NUCLEOTIDE SEQUENCE [LARGE SCALE GENOMIC DNA]</scope>
    <source>
        <strain evidence="1 2">NBRC 109088</strain>
    </source>
</reference>
<accession>A0ABQ4F2M2</accession>
<dbReference type="EMBL" id="BONX01000065">
    <property type="protein sequence ID" value="GIH01159.1"/>
    <property type="molecule type" value="Genomic_DNA"/>
</dbReference>
<evidence type="ECO:0000313" key="2">
    <source>
        <dbReference type="Proteomes" id="UP000621500"/>
    </source>
</evidence>
<protein>
    <submittedName>
        <fullName evidence="1">Uncharacterized protein</fullName>
    </submittedName>
</protein>